<evidence type="ECO:0000313" key="3">
    <source>
        <dbReference type="Proteomes" id="UP000504610"/>
    </source>
</evidence>
<dbReference type="KEGG" id="rsz:108830065"/>
<evidence type="ECO:0000256" key="1">
    <source>
        <dbReference type="SAM" id="Coils"/>
    </source>
</evidence>
<dbReference type="Proteomes" id="UP000504610">
    <property type="component" value="Unplaced"/>
</dbReference>
<proteinExistence type="predicted"/>
<dbReference type="OrthoDB" id="1108604at2759"/>
<accession>A0A6J0LI81</accession>
<feature type="coiled-coil region" evidence="1">
    <location>
        <begin position="154"/>
        <end position="188"/>
    </location>
</feature>
<evidence type="ECO:0000313" key="5">
    <source>
        <dbReference type="RefSeq" id="XP_056858344.1"/>
    </source>
</evidence>
<name>A0A6J0LI81_RAPSA</name>
<dbReference type="KEGG" id="rsz:130507681"/>
<sequence length="193" mass="21684">MSEYRRTSKAKDKSEKARASRLSRRDGLGVHRHRAGSRSYAKVQDVLEANNEDSSFIAVLKKTHQKSDGTYVDERARLIAEKFDECVQERLSEMDNSNGEDLTIANLTLEEKNEIYSKIVGTSKQGRVFGLGSLQRGVVMPLESATGSPLGNAEVGTTHRVEELEAELQKTRDEYEVLKKRIEAVEAFCFNTN</sequence>
<protein>
    <submittedName>
        <fullName evidence="4">Uncharacterized protein LOC108830065</fullName>
    </submittedName>
    <submittedName>
        <fullName evidence="5">Uncharacterized protein LOC130507681</fullName>
    </submittedName>
</protein>
<feature type="compositionally biased region" description="Basic and acidic residues" evidence="2">
    <location>
        <begin position="1"/>
        <end position="29"/>
    </location>
</feature>
<evidence type="ECO:0000256" key="2">
    <source>
        <dbReference type="SAM" id="MobiDB-lite"/>
    </source>
</evidence>
<keyword evidence="1" id="KW-0175">Coiled coil</keyword>
<dbReference type="RefSeq" id="XP_056858344.1">
    <property type="nucleotide sequence ID" value="XM_057002364.1"/>
</dbReference>
<organism evidence="3 5">
    <name type="scientific">Raphanus sativus</name>
    <name type="common">Radish</name>
    <name type="synonym">Raphanus raphanistrum var. sativus</name>
    <dbReference type="NCBI Taxonomy" id="3726"/>
    <lineage>
        <taxon>Eukaryota</taxon>
        <taxon>Viridiplantae</taxon>
        <taxon>Streptophyta</taxon>
        <taxon>Embryophyta</taxon>
        <taxon>Tracheophyta</taxon>
        <taxon>Spermatophyta</taxon>
        <taxon>Magnoliopsida</taxon>
        <taxon>eudicotyledons</taxon>
        <taxon>Gunneridae</taxon>
        <taxon>Pentapetalae</taxon>
        <taxon>rosids</taxon>
        <taxon>malvids</taxon>
        <taxon>Brassicales</taxon>
        <taxon>Brassicaceae</taxon>
        <taxon>Brassiceae</taxon>
        <taxon>Raphanus</taxon>
    </lineage>
</organism>
<feature type="region of interest" description="Disordered" evidence="2">
    <location>
        <begin position="1"/>
        <end position="36"/>
    </location>
</feature>
<dbReference type="AlphaFoldDB" id="A0A6J0LI81"/>
<keyword evidence="3" id="KW-1185">Reference proteome</keyword>
<reference evidence="4 5" key="1">
    <citation type="submission" date="2025-04" db="UniProtKB">
        <authorList>
            <consortium name="RefSeq"/>
        </authorList>
    </citation>
    <scope>IDENTIFICATION</scope>
    <source>
        <tissue evidence="4 5">Leaf</tissue>
    </source>
</reference>
<dbReference type="GeneID" id="108830065"/>
<dbReference type="GeneID" id="130507681"/>
<dbReference type="Pfam" id="PF03004">
    <property type="entry name" value="Transposase_24"/>
    <property type="match status" value="1"/>
</dbReference>
<dbReference type="InterPro" id="IPR004252">
    <property type="entry name" value="Probable_transposase_24"/>
</dbReference>
<dbReference type="RefSeq" id="XP_018459175.1">
    <property type="nucleotide sequence ID" value="XM_018603673.2"/>
</dbReference>
<gene>
    <name evidence="5" type="primary">LOC130507681</name>
    <name evidence="4" type="synonym">LOC108830065</name>
</gene>
<dbReference type="RefSeq" id="XP_018468935.2">
    <property type="nucleotide sequence ID" value="XM_018613433.2"/>
</dbReference>
<dbReference type="KEGG" id="rsz:108840597"/>
<evidence type="ECO:0000313" key="4">
    <source>
        <dbReference type="RefSeq" id="XP_018459175.1"/>
    </source>
</evidence>